<feature type="transmembrane region" description="Helical" evidence="8">
    <location>
        <begin position="214"/>
        <end position="239"/>
    </location>
</feature>
<proteinExistence type="predicted"/>
<feature type="transmembrane region" description="Helical" evidence="8">
    <location>
        <begin position="54"/>
        <end position="79"/>
    </location>
</feature>
<dbReference type="SUPFAM" id="SSF103473">
    <property type="entry name" value="MFS general substrate transporter"/>
    <property type="match status" value="1"/>
</dbReference>
<accession>A0ABU8UWE4</accession>
<keyword evidence="4 8" id="KW-0812">Transmembrane</keyword>
<comment type="subcellular location">
    <subcellularLocation>
        <location evidence="1">Cell membrane</location>
        <topology evidence="1">Multi-pass membrane protein</topology>
    </subcellularLocation>
</comment>
<feature type="compositionally biased region" description="Basic and acidic residues" evidence="7">
    <location>
        <begin position="485"/>
        <end position="496"/>
    </location>
</feature>
<dbReference type="Proteomes" id="UP001376459">
    <property type="component" value="Unassembled WGS sequence"/>
</dbReference>
<feature type="transmembrane region" description="Helical" evidence="8">
    <location>
        <begin position="304"/>
        <end position="323"/>
    </location>
</feature>
<dbReference type="InterPro" id="IPR050171">
    <property type="entry name" value="MFS_Transporters"/>
</dbReference>
<name>A0ABU8UWE4_9ACTN</name>
<reference evidence="9 10" key="1">
    <citation type="submission" date="2024-03" db="EMBL/GenBank/DDBJ databases">
        <title>Novel Streptomyces species of biotechnological and ecological value are a feature of Machair soil.</title>
        <authorList>
            <person name="Prole J.R."/>
            <person name="Goodfellow M."/>
            <person name="Allenby N."/>
            <person name="Ward A.C."/>
        </authorList>
    </citation>
    <scope>NUCLEOTIDE SEQUENCE [LARGE SCALE GENOMIC DNA]</scope>
    <source>
        <strain evidence="9 10">MS1.AVA.1</strain>
    </source>
</reference>
<feature type="transmembrane region" description="Helical" evidence="8">
    <location>
        <begin position="138"/>
        <end position="157"/>
    </location>
</feature>
<dbReference type="PANTHER" id="PTHR23517">
    <property type="entry name" value="RESISTANCE PROTEIN MDTM, PUTATIVE-RELATED-RELATED"/>
    <property type="match status" value="1"/>
</dbReference>
<evidence type="ECO:0000256" key="6">
    <source>
        <dbReference type="ARBA" id="ARBA00023136"/>
    </source>
</evidence>
<protein>
    <submittedName>
        <fullName evidence="9">MFS transporter</fullName>
    </submittedName>
</protein>
<keyword evidence="5 8" id="KW-1133">Transmembrane helix</keyword>
<feature type="region of interest" description="Disordered" evidence="7">
    <location>
        <begin position="381"/>
        <end position="446"/>
    </location>
</feature>
<evidence type="ECO:0000313" key="10">
    <source>
        <dbReference type="Proteomes" id="UP001376459"/>
    </source>
</evidence>
<evidence type="ECO:0000256" key="7">
    <source>
        <dbReference type="SAM" id="MobiDB-lite"/>
    </source>
</evidence>
<evidence type="ECO:0000313" key="9">
    <source>
        <dbReference type="EMBL" id="MEJ8672908.1"/>
    </source>
</evidence>
<dbReference type="Gene3D" id="1.20.1250.20">
    <property type="entry name" value="MFS general substrate transporter like domains"/>
    <property type="match status" value="1"/>
</dbReference>
<evidence type="ECO:0000256" key="5">
    <source>
        <dbReference type="ARBA" id="ARBA00022989"/>
    </source>
</evidence>
<evidence type="ECO:0000256" key="2">
    <source>
        <dbReference type="ARBA" id="ARBA00022448"/>
    </source>
</evidence>
<comment type="caution">
    <text evidence="9">The sequence shown here is derived from an EMBL/GenBank/DDBJ whole genome shotgun (WGS) entry which is preliminary data.</text>
</comment>
<evidence type="ECO:0000256" key="4">
    <source>
        <dbReference type="ARBA" id="ARBA00022692"/>
    </source>
</evidence>
<feature type="transmembrane region" description="Helical" evidence="8">
    <location>
        <begin position="278"/>
        <end position="298"/>
    </location>
</feature>
<dbReference type="InterPro" id="IPR036259">
    <property type="entry name" value="MFS_trans_sf"/>
</dbReference>
<keyword evidence="10" id="KW-1185">Reference proteome</keyword>
<evidence type="ECO:0000256" key="3">
    <source>
        <dbReference type="ARBA" id="ARBA00022475"/>
    </source>
</evidence>
<keyword evidence="3" id="KW-1003">Cell membrane</keyword>
<dbReference type="Pfam" id="PF07690">
    <property type="entry name" value="MFS_1"/>
    <property type="match status" value="1"/>
</dbReference>
<feature type="region of interest" description="Disordered" evidence="7">
    <location>
        <begin position="464"/>
        <end position="496"/>
    </location>
</feature>
<dbReference type="InterPro" id="IPR011701">
    <property type="entry name" value="MFS"/>
</dbReference>
<feature type="compositionally biased region" description="Basic residues" evidence="7">
    <location>
        <begin position="405"/>
        <end position="421"/>
    </location>
</feature>
<evidence type="ECO:0000256" key="8">
    <source>
        <dbReference type="SAM" id="Phobius"/>
    </source>
</evidence>
<keyword evidence="2" id="KW-0813">Transport</keyword>
<evidence type="ECO:0000256" key="1">
    <source>
        <dbReference type="ARBA" id="ARBA00004651"/>
    </source>
</evidence>
<feature type="transmembrane region" description="Helical" evidence="8">
    <location>
        <begin position="113"/>
        <end position="132"/>
    </location>
</feature>
<organism evidence="9 10">
    <name type="scientific">Streptomyces machairae</name>
    <dbReference type="NCBI Taxonomy" id="3134109"/>
    <lineage>
        <taxon>Bacteria</taxon>
        <taxon>Bacillati</taxon>
        <taxon>Actinomycetota</taxon>
        <taxon>Actinomycetes</taxon>
        <taxon>Kitasatosporales</taxon>
        <taxon>Streptomycetaceae</taxon>
        <taxon>Streptomyces</taxon>
    </lineage>
</organism>
<sequence>MAFTVVFLVKTTSLSLVAVGAALTAGQLLALPVPPVLGPLLDKYGPRTVVAVGNWVSVAGFIGFLFSHASWQIVLWQFVVQLGSTAFWMGNSPLIVLVARGDERARWFGFIRALRNVGIGFGGAASAVALSIGTVDGLRAVMVINAVSFAVAGWLIITFRGADTSEAADAGHAEPRPAAPRPAEPKPAEPEQAAGERTGQPSGGYRTVLKDTRYLRLVATNIAFAFASTVITVLLAAYVADNLDVGSWIVGVLVVLNTAMVALLQTLASRWIEARRPVTVLVLALLFNAAAFIVFGTLLVLPGWAVIAGLLIAMVLYTVGEILGSPPTSELSVVMAPEHLRGRDPGRLPDVLVGRRCPRPGAAHSAVGGRCGAALGVPHRDQCAGRTARARPRPAGRGHEQGRTGRGRRPRGAARRRRRRLSMSASVERAPRSTPTAARQHTGRRSAFPVFAVRQSGALRPHAVPAGRRCRPRAAHSGFVPSSGRTRDGDVRRTAQ</sequence>
<feature type="region of interest" description="Disordered" evidence="7">
    <location>
        <begin position="168"/>
        <end position="205"/>
    </location>
</feature>
<dbReference type="EMBL" id="JBBKAK010000001">
    <property type="protein sequence ID" value="MEJ8672908.1"/>
    <property type="molecule type" value="Genomic_DNA"/>
</dbReference>
<keyword evidence="6 8" id="KW-0472">Membrane</keyword>
<dbReference type="PANTHER" id="PTHR23517:SF2">
    <property type="entry name" value="MULTIDRUG RESISTANCE PROTEIN MDTH"/>
    <property type="match status" value="1"/>
</dbReference>
<feature type="transmembrane region" description="Helical" evidence="8">
    <location>
        <begin position="245"/>
        <end position="266"/>
    </location>
</feature>
<gene>
    <name evidence="9" type="ORF">WKI71_44730</name>
</gene>